<gene>
    <name evidence="2" type="primary">ubiG</name>
    <name evidence="2" type="ordered locus">Minf_0543</name>
</gene>
<evidence type="ECO:0000259" key="1">
    <source>
        <dbReference type="Pfam" id="PF08241"/>
    </source>
</evidence>
<dbReference type="AlphaFoldDB" id="B3DZI4"/>
<dbReference type="SUPFAM" id="SSF53335">
    <property type="entry name" value="S-adenosyl-L-methionine-dependent methyltransferases"/>
    <property type="match status" value="1"/>
</dbReference>
<dbReference type="STRING" id="481448.Minf_0543"/>
<dbReference type="EMBL" id="CP000975">
    <property type="protein sequence ID" value="ACD82601.1"/>
    <property type="molecule type" value="Genomic_DNA"/>
</dbReference>
<dbReference type="eggNOG" id="COG2226">
    <property type="taxonomic scope" value="Bacteria"/>
</dbReference>
<keyword evidence="2" id="KW-0808">Transferase</keyword>
<dbReference type="KEGG" id="min:Minf_0543"/>
<dbReference type="PANTHER" id="PTHR43591">
    <property type="entry name" value="METHYLTRANSFERASE"/>
    <property type="match status" value="1"/>
</dbReference>
<dbReference type="InterPro" id="IPR013216">
    <property type="entry name" value="Methyltransf_11"/>
</dbReference>
<keyword evidence="2" id="KW-0489">Methyltransferase</keyword>
<name>B3DZI4_METI4</name>
<dbReference type="CDD" id="cd02440">
    <property type="entry name" value="AdoMet_MTases"/>
    <property type="match status" value="1"/>
</dbReference>
<dbReference type="GO" id="GO:0008757">
    <property type="term" value="F:S-adenosylmethionine-dependent methyltransferase activity"/>
    <property type="evidence" value="ECO:0007669"/>
    <property type="project" value="InterPro"/>
</dbReference>
<sequence>MKNFLYNFHPEKNIDHFTALDGTIKFYSFVRAIMLKIEAREILDFGAGSGSFYNEEVSVYRKWIRDLRINGKTTVTACDIDPVVLNHPCSDRQVLLENNKKLPFSNGMFDLIVSDMTFEHIENPSLVSCELVRVLKPGGFLCVRTPNGWGYIRLISSIIPNRFHHQILRYVQPHRKIKDIFPTYYRLNSLSQIKKYFHDCELYYFYDNAEPAYFFGSEIIYRLFFFLHKVMPKKFSAIICFFVKKTS</sequence>
<dbReference type="HOGENOM" id="CLU_097932_0_0_0"/>
<dbReference type="OrthoDB" id="9760689at2"/>
<evidence type="ECO:0000313" key="3">
    <source>
        <dbReference type="Proteomes" id="UP000009149"/>
    </source>
</evidence>
<feature type="domain" description="Methyltransferase type 11" evidence="1">
    <location>
        <begin position="67"/>
        <end position="142"/>
    </location>
</feature>
<organism evidence="2 3">
    <name type="scientific">Methylacidiphilum infernorum (isolate V4)</name>
    <name type="common">Methylokorus infernorum (strain V4)</name>
    <dbReference type="NCBI Taxonomy" id="481448"/>
    <lineage>
        <taxon>Bacteria</taxon>
        <taxon>Pseudomonadati</taxon>
        <taxon>Verrucomicrobiota</taxon>
        <taxon>Methylacidiphilae</taxon>
        <taxon>Methylacidiphilales</taxon>
        <taxon>Methylacidiphilaceae</taxon>
        <taxon>Methylacidiphilum (ex Ratnadevi et al. 2023)</taxon>
    </lineage>
</organism>
<dbReference type="Proteomes" id="UP000009149">
    <property type="component" value="Chromosome"/>
</dbReference>
<reference evidence="2 3" key="1">
    <citation type="journal article" date="2008" name="Biol. Direct">
        <title>Complete genome sequence of the extremely acidophilic methanotroph isolate V4, Methylacidiphilum infernorum, a representative of the bacterial phylum Verrucomicrobia.</title>
        <authorList>
            <person name="Hou S."/>
            <person name="Makarova K.S."/>
            <person name="Saw J.H."/>
            <person name="Senin P."/>
            <person name="Ly B.V."/>
            <person name="Zhou Z."/>
            <person name="Ren Y."/>
            <person name="Wang J."/>
            <person name="Galperin M.Y."/>
            <person name="Omelchenko M.V."/>
            <person name="Wolf Y.I."/>
            <person name="Yutin N."/>
            <person name="Koonin E.V."/>
            <person name="Stott M.B."/>
            <person name="Mountain B.W."/>
            <person name="Crowe M.A."/>
            <person name="Smirnova A.V."/>
            <person name="Dunfield P.F."/>
            <person name="Feng L."/>
            <person name="Wang L."/>
            <person name="Alam M."/>
        </authorList>
    </citation>
    <scope>NUCLEOTIDE SEQUENCE [LARGE SCALE GENOMIC DNA]</scope>
    <source>
        <strain evidence="3">Isolate V4</strain>
    </source>
</reference>
<dbReference type="Pfam" id="PF08241">
    <property type="entry name" value="Methyltransf_11"/>
    <property type="match status" value="1"/>
</dbReference>
<evidence type="ECO:0000313" key="2">
    <source>
        <dbReference type="EMBL" id="ACD82601.1"/>
    </source>
</evidence>
<proteinExistence type="predicted"/>
<dbReference type="Gene3D" id="3.40.50.150">
    <property type="entry name" value="Vaccinia Virus protein VP39"/>
    <property type="match status" value="1"/>
</dbReference>
<dbReference type="InterPro" id="IPR029063">
    <property type="entry name" value="SAM-dependent_MTases_sf"/>
</dbReference>
<protein>
    <submittedName>
        <fullName evidence="2">2-polyprenyl-3-methyl-5-hydroxy-6-metoxy-1, 4-benzoquinol methylase</fullName>
    </submittedName>
</protein>
<dbReference type="GO" id="GO:0032259">
    <property type="term" value="P:methylation"/>
    <property type="evidence" value="ECO:0007669"/>
    <property type="project" value="UniProtKB-KW"/>
</dbReference>
<dbReference type="RefSeq" id="WP_012462883.1">
    <property type="nucleotide sequence ID" value="NC_010794.1"/>
</dbReference>
<accession>B3DZI4</accession>